<keyword evidence="3" id="KW-0812">Transmembrane</keyword>
<dbReference type="InterPro" id="IPR029962">
    <property type="entry name" value="TBL"/>
</dbReference>
<keyword evidence="6" id="KW-0472">Membrane</keyword>
<dbReference type="InterPro" id="IPR025846">
    <property type="entry name" value="TBL_N"/>
</dbReference>
<comment type="similarity">
    <text evidence="2">Belongs to the PC-esterase family. TBL subfamily.</text>
</comment>
<protein>
    <submittedName>
        <fullName evidence="9">Transducin (Beta)-like 3, variant 2</fullName>
    </submittedName>
</protein>
<keyword evidence="4" id="KW-0735">Signal-anchor</keyword>
<evidence type="ECO:0000256" key="3">
    <source>
        <dbReference type="ARBA" id="ARBA00022692"/>
    </source>
</evidence>
<dbReference type="Pfam" id="PF13839">
    <property type="entry name" value="PC-Esterase"/>
    <property type="match status" value="1"/>
</dbReference>
<evidence type="ECO:0000259" key="8">
    <source>
        <dbReference type="Pfam" id="PF14416"/>
    </source>
</evidence>
<dbReference type="InterPro" id="IPR026057">
    <property type="entry name" value="TBL_C"/>
</dbReference>
<evidence type="ECO:0000256" key="5">
    <source>
        <dbReference type="ARBA" id="ARBA00022989"/>
    </source>
</evidence>
<evidence type="ECO:0000256" key="2">
    <source>
        <dbReference type="ARBA" id="ARBA00007727"/>
    </source>
</evidence>
<feature type="domain" description="Trichome birefringence-like C-terminal" evidence="7">
    <location>
        <begin position="138"/>
        <end position="258"/>
    </location>
</feature>
<reference evidence="9 10" key="1">
    <citation type="journal article" date="2023" name="Plants (Basel)">
        <title>Bridging the Gap: Combining Genomics and Transcriptomics Approaches to Understand Stylosanthes scabra, an Orphan Legume from the Brazilian Caatinga.</title>
        <authorList>
            <person name="Ferreira-Neto J.R.C."/>
            <person name="da Silva M.D."/>
            <person name="Binneck E."/>
            <person name="de Melo N.F."/>
            <person name="da Silva R.H."/>
            <person name="de Melo A.L.T.M."/>
            <person name="Pandolfi V."/>
            <person name="Bustamante F.O."/>
            <person name="Brasileiro-Vidal A.C."/>
            <person name="Benko-Iseppon A.M."/>
        </authorList>
    </citation>
    <scope>NUCLEOTIDE SEQUENCE [LARGE SCALE GENOMIC DNA]</scope>
    <source>
        <tissue evidence="9">Leaves</tissue>
    </source>
</reference>
<dbReference type="Pfam" id="PF14416">
    <property type="entry name" value="PMR5N"/>
    <property type="match status" value="1"/>
</dbReference>
<evidence type="ECO:0000313" key="9">
    <source>
        <dbReference type="EMBL" id="MED6196086.1"/>
    </source>
</evidence>
<evidence type="ECO:0000256" key="6">
    <source>
        <dbReference type="ARBA" id="ARBA00023136"/>
    </source>
</evidence>
<gene>
    <name evidence="9" type="primary">TBL3_4</name>
    <name evidence="9" type="ORF">PIB30_044013</name>
</gene>
<feature type="domain" description="Trichome birefringence-like N-terminal" evidence="8">
    <location>
        <begin position="83"/>
        <end position="136"/>
    </location>
</feature>
<evidence type="ECO:0000256" key="4">
    <source>
        <dbReference type="ARBA" id="ARBA00022968"/>
    </source>
</evidence>
<evidence type="ECO:0000256" key="1">
    <source>
        <dbReference type="ARBA" id="ARBA00004167"/>
    </source>
</evidence>
<dbReference type="PANTHER" id="PTHR32285:SF7">
    <property type="entry name" value="PROTEIN TRICHOME BIREFRINGENCE-LIKE 3"/>
    <property type="match status" value="1"/>
</dbReference>
<evidence type="ECO:0000259" key="7">
    <source>
        <dbReference type="Pfam" id="PF13839"/>
    </source>
</evidence>
<accession>A0ABU6XE55</accession>
<evidence type="ECO:0000313" key="10">
    <source>
        <dbReference type="Proteomes" id="UP001341840"/>
    </source>
</evidence>
<proteinExistence type="inferred from homology"/>
<keyword evidence="5" id="KW-1133">Transmembrane helix</keyword>
<dbReference type="PANTHER" id="PTHR32285">
    <property type="entry name" value="PROTEIN TRICHOME BIREFRINGENCE-LIKE 9-RELATED"/>
    <property type="match status" value="1"/>
</dbReference>
<comment type="caution">
    <text evidence="9">The sequence shown here is derived from an EMBL/GenBank/DDBJ whole genome shotgun (WGS) entry which is preliminary data.</text>
</comment>
<dbReference type="Proteomes" id="UP001341840">
    <property type="component" value="Unassembled WGS sequence"/>
</dbReference>
<name>A0ABU6XE55_9FABA</name>
<dbReference type="EMBL" id="JASCZI010211708">
    <property type="protein sequence ID" value="MED6196086.1"/>
    <property type="molecule type" value="Genomic_DNA"/>
</dbReference>
<comment type="subcellular location">
    <subcellularLocation>
        <location evidence="1">Membrane</location>
        <topology evidence="1">Single-pass membrane protein</topology>
    </subcellularLocation>
</comment>
<keyword evidence="10" id="KW-1185">Reference proteome</keyword>
<sequence>MIIMKHPMRGKLPQPIIITTLCVLLFLAVLYAERLSLISSRRSIFKFKTCSRKYNKVKSNERKSEEVLANASWIDDRFDFDAEECNVANGKWVFNKSIEPFYNDTTCPYIDRQYSCFKNGRPDSDFLRWEWQPEDCTLPRFNPEVALKKIQGKRVLFVGDSLQRNQWESFVCLVQGIIPPKQKSMKRGRVHSVFKAKEYNATIEFYWAPFLVESNTDIHIIGDPKKRIIKVDAIQERAKNWTGVDILVFNTYVWWMSGLRVKAL</sequence>
<organism evidence="9 10">
    <name type="scientific">Stylosanthes scabra</name>
    <dbReference type="NCBI Taxonomy" id="79078"/>
    <lineage>
        <taxon>Eukaryota</taxon>
        <taxon>Viridiplantae</taxon>
        <taxon>Streptophyta</taxon>
        <taxon>Embryophyta</taxon>
        <taxon>Tracheophyta</taxon>
        <taxon>Spermatophyta</taxon>
        <taxon>Magnoliopsida</taxon>
        <taxon>eudicotyledons</taxon>
        <taxon>Gunneridae</taxon>
        <taxon>Pentapetalae</taxon>
        <taxon>rosids</taxon>
        <taxon>fabids</taxon>
        <taxon>Fabales</taxon>
        <taxon>Fabaceae</taxon>
        <taxon>Papilionoideae</taxon>
        <taxon>50 kb inversion clade</taxon>
        <taxon>dalbergioids sensu lato</taxon>
        <taxon>Dalbergieae</taxon>
        <taxon>Pterocarpus clade</taxon>
        <taxon>Stylosanthes</taxon>
    </lineage>
</organism>